<dbReference type="InterPro" id="IPR003439">
    <property type="entry name" value="ABC_transporter-like_ATP-bd"/>
</dbReference>
<keyword evidence="1" id="KW-0547">Nucleotide-binding</keyword>
<dbReference type="PANTHER" id="PTHR43158">
    <property type="entry name" value="SKFA PEPTIDE EXPORT ATP-BINDING PROTEIN SKFE"/>
    <property type="match status" value="1"/>
</dbReference>
<evidence type="ECO:0000313" key="4">
    <source>
        <dbReference type="EMBL" id="SDE14083.1"/>
    </source>
</evidence>
<organism evidence="4 5">
    <name type="scientific">Mucilaginibacter pineti</name>
    <dbReference type="NCBI Taxonomy" id="1391627"/>
    <lineage>
        <taxon>Bacteria</taxon>
        <taxon>Pseudomonadati</taxon>
        <taxon>Bacteroidota</taxon>
        <taxon>Sphingobacteriia</taxon>
        <taxon>Sphingobacteriales</taxon>
        <taxon>Sphingobacteriaceae</taxon>
        <taxon>Mucilaginibacter</taxon>
    </lineage>
</organism>
<gene>
    <name evidence="4" type="ORF">SAMN05216464_10498</name>
</gene>
<dbReference type="STRING" id="1391627.SAMN05216464_10498"/>
<evidence type="ECO:0000256" key="1">
    <source>
        <dbReference type="ARBA" id="ARBA00022741"/>
    </source>
</evidence>
<protein>
    <submittedName>
        <fullName evidence="4">ABC-type lipopolysaccharide export system, ATPase component</fullName>
    </submittedName>
</protein>
<feature type="domain" description="ABC transporter" evidence="3">
    <location>
        <begin position="5"/>
        <end position="221"/>
    </location>
</feature>
<proteinExistence type="predicted"/>
<keyword evidence="2" id="KW-0067">ATP-binding</keyword>
<dbReference type="Pfam" id="PF00005">
    <property type="entry name" value="ABC_tran"/>
    <property type="match status" value="1"/>
</dbReference>
<dbReference type="AlphaFoldDB" id="A0A1G7AH98"/>
<dbReference type="InterPro" id="IPR027417">
    <property type="entry name" value="P-loop_NTPase"/>
</dbReference>
<evidence type="ECO:0000259" key="3">
    <source>
        <dbReference type="PROSITE" id="PS50893"/>
    </source>
</evidence>
<name>A0A1G7AH98_9SPHI</name>
<dbReference type="SMART" id="SM00382">
    <property type="entry name" value="AAA"/>
    <property type="match status" value="1"/>
</dbReference>
<dbReference type="SUPFAM" id="SSF52540">
    <property type="entry name" value="P-loop containing nucleoside triphosphate hydrolases"/>
    <property type="match status" value="1"/>
</dbReference>
<dbReference type="PANTHER" id="PTHR43158:SF2">
    <property type="entry name" value="SKFA PEPTIDE EXPORT ATP-BINDING PROTEIN SKFE"/>
    <property type="match status" value="1"/>
</dbReference>
<evidence type="ECO:0000256" key="2">
    <source>
        <dbReference type="ARBA" id="ARBA00022840"/>
    </source>
</evidence>
<dbReference type="Gene3D" id="3.40.50.300">
    <property type="entry name" value="P-loop containing nucleotide triphosphate hydrolases"/>
    <property type="match status" value="1"/>
</dbReference>
<dbReference type="Proteomes" id="UP000199072">
    <property type="component" value="Unassembled WGS sequence"/>
</dbReference>
<dbReference type="InterPro" id="IPR003593">
    <property type="entry name" value="AAA+_ATPase"/>
</dbReference>
<dbReference type="OrthoDB" id="9785229at2"/>
<sequence length="221" mass="25353">MTHVLRIDSVELEFDLRRILSDVFIKCTTNEIIGLLGRNGEGKTSLMNVILGNIKATNSFISFDDVKITDAFKKPHLLMYLPQFNFIPASLKLRTVFDDFGLEYAHFESKFPEFGMRFKSRVGELSGGQRRVLEIYVIAKSAALFVMMDEPFTHLNPLQIEKMKLFLQEEKINKGIIVTDHMYNHILDISDNVYILANGKTHLMQSKMDLDRLGYARIGQA</sequence>
<reference evidence="4 5" key="1">
    <citation type="submission" date="2016-10" db="EMBL/GenBank/DDBJ databases">
        <authorList>
            <person name="de Groot N.N."/>
        </authorList>
    </citation>
    <scope>NUCLEOTIDE SEQUENCE [LARGE SCALE GENOMIC DNA]</scope>
    <source>
        <strain evidence="4 5">47C3B</strain>
    </source>
</reference>
<accession>A0A1G7AH98</accession>
<dbReference type="GO" id="GO:0016887">
    <property type="term" value="F:ATP hydrolysis activity"/>
    <property type="evidence" value="ECO:0007669"/>
    <property type="project" value="InterPro"/>
</dbReference>
<keyword evidence="5" id="KW-1185">Reference proteome</keyword>
<evidence type="ECO:0000313" key="5">
    <source>
        <dbReference type="Proteomes" id="UP000199072"/>
    </source>
</evidence>
<dbReference type="PROSITE" id="PS50893">
    <property type="entry name" value="ABC_TRANSPORTER_2"/>
    <property type="match status" value="1"/>
</dbReference>
<dbReference type="EMBL" id="FNAI01000004">
    <property type="protein sequence ID" value="SDE14083.1"/>
    <property type="molecule type" value="Genomic_DNA"/>
</dbReference>
<dbReference type="RefSeq" id="WP_091149058.1">
    <property type="nucleotide sequence ID" value="NZ_FNAI01000004.1"/>
</dbReference>
<dbReference type="GO" id="GO:0005524">
    <property type="term" value="F:ATP binding"/>
    <property type="evidence" value="ECO:0007669"/>
    <property type="project" value="UniProtKB-KW"/>
</dbReference>